<reference evidence="1 2" key="1">
    <citation type="submission" date="2022-01" db="EMBL/GenBank/DDBJ databases">
        <title>Nocardioides sp. nov., an actinomycete isolated from mining soil.</title>
        <authorList>
            <person name="Liu L."/>
        </authorList>
    </citation>
    <scope>NUCLEOTIDE SEQUENCE [LARGE SCALE GENOMIC DNA]</scope>
    <source>
        <strain evidence="1 2">KLBMP 9356</strain>
    </source>
</reference>
<proteinExistence type="predicted"/>
<accession>A0ABS9HFI3</accession>
<sequence length="71" mass="7995">MPDLVQSIELARLKLDTARHAGAHPLIQQPLRRALLTALEDYATALDRLGSPVPYGMRIEMQLYQNLGRRA</sequence>
<comment type="caution">
    <text evidence="1">The sequence shown here is derived from an EMBL/GenBank/DDBJ whole genome shotgun (WGS) entry which is preliminary data.</text>
</comment>
<evidence type="ECO:0000313" key="2">
    <source>
        <dbReference type="Proteomes" id="UP001201161"/>
    </source>
</evidence>
<evidence type="ECO:0008006" key="3">
    <source>
        <dbReference type="Google" id="ProtNLM"/>
    </source>
</evidence>
<name>A0ABS9HFI3_9ACTN</name>
<dbReference type="EMBL" id="JAKJHZ010000010">
    <property type="protein sequence ID" value="MCF6379314.1"/>
    <property type="molecule type" value="Genomic_DNA"/>
</dbReference>
<gene>
    <name evidence="1" type="ORF">L2K70_17010</name>
</gene>
<protein>
    <recommendedName>
        <fullName evidence="3">DUF222 domain-containing protein</fullName>
    </recommendedName>
</protein>
<dbReference type="RefSeq" id="WP_236404087.1">
    <property type="nucleotide sequence ID" value="NZ_JAKJHZ010000010.1"/>
</dbReference>
<keyword evidence="2" id="KW-1185">Reference proteome</keyword>
<evidence type="ECO:0000313" key="1">
    <source>
        <dbReference type="EMBL" id="MCF6379314.1"/>
    </source>
</evidence>
<organism evidence="1 2">
    <name type="scientific">Nocardioides potassii</name>
    <dbReference type="NCBI Taxonomy" id="2911371"/>
    <lineage>
        <taxon>Bacteria</taxon>
        <taxon>Bacillati</taxon>
        <taxon>Actinomycetota</taxon>
        <taxon>Actinomycetes</taxon>
        <taxon>Propionibacteriales</taxon>
        <taxon>Nocardioidaceae</taxon>
        <taxon>Nocardioides</taxon>
    </lineage>
</organism>
<dbReference type="Proteomes" id="UP001201161">
    <property type="component" value="Unassembled WGS sequence"/>
</dbReference>